<dbReference type="OrthoDB" id="2324243at2"/>
<feature type="transmembrane region" description="Helical" evidence="1">
    <location>
        <begin position="138"/>
        <end position="155"/>
    </location>
</feature>
<feature type="transmembrane region" description="Helical" evidence="1">
    <location>
        <begin position="58"/>
        <end position="81"/>
    </location>
</feature>
<evidence type="ECO:0008006" key="4">
    <source>
        <dbReference type="Google" id="ProtNLM"/>
    </source>
</evidence>
<evidence type="ECO:0000313" key="2">
    <source>
        <dbReference type="EMBL" id="PMB81907.1"/>
    </source>
</evidence>
<gene>
    <name evidence="2" type="ORF">CK797_08720</name>
</gene>
<sequence length="169" mass="18750">MKKQLIKFLLTIIQVVVDINIVIITFGAFVGLIFLLAAPFTGVGHAFFDYRSGLGLTIQVLDVVVESVLTVITLLGTRNLLSNINDGQYFVDKNMRAVRQILWSSLLVLVLGSINTVVFHLLHVQDKLSLLTLSGDDFTNGLGFVTVIFLIYLIFRRGIALQQDADEII</sequence>
<keyword evidence="1" id="KW-1133">Transmembrane helix</keyword>
<dbReference type="InterPro" id="IPR021354">
    <property type="entry name" value="DUF2975"/>
</dbReference>
<name>A0A2J6NKN5_9LACO</name>
<evidence type="ECO:0000313" key="3">
    <source>
        <dbReference type="Proteomes" id="UP000239920"/>
    </source>
</evidence>
<dbReference type="EMBL" id="PNFV01000015">
    <property type="protein sequence ID" value="PMB81907.1"/>
    <property type="molecule type" value="Genomic_DNA"/>
</dbReference>
<keyword evidence="1" id="KW-0812">Transmembrane</keyword>
<protein>
    <recommendedName>
        <fullName evidence="4">DUF2975 domain-containing protein</fullName>
    </recommendedName>
</protein>
<proteinExistence type="predicted"/>
<dbReference type="Pfam" id="PF11188">
    <property type="entry name" value="DUF2975"/>
    <property type="match status" value="1"/>
</dbReference>
<feature type="transmembrane region" description="Helical" evidence="1">
    <location>
        <begin position="101"/>
        <end position="122"/>
    </location>
</feature>
<organism evidence="2 3">
    <name type="scientific">Limosilactobacillus pontis</name>
    <dbReference type="NCBI Taxonomy" id="35787"/>
    <lineage>
        <taxon>Bacteria</taxon>
        <taxon>Bacillati</taxon>
        <taxon>Bacillota</taxon>
        <taxon>Bacilli</taxon>
        <taxon>Lactobacillales</taxon>
        <taxon>Lactobacillaceae</taxon>
        <taxon>Limosilactobacillus</taxon>
    </lineage>
</organism>
<dbReference type="Proteomes" id="UP000239920">
    <property type="component" value="Unassembled WGS sequence"/>
</dbReference>
<feature type="transmembrane region" description="Helical" evidence="1">
    <location>
        <begin position="12"/>
        <end position="38"/>
    </location>
</feature>
<dbReference type="AlphaFoldDB" id="A0A2J6NKN5"/>
<reference evidence="2 3" key="1">
    <citation type="submission" date="2017-09" db="EMBL/GenBank/DDBJ databases">
        <title>Bacterial strain isolated from the female urinary microbiota.</title>
        <authorList>
            <person name="Thomas-White K."/>
            <person name="Kumar N."/>
            <person name="Forster S."/>
            <person name="Putonti C."/>
            <person name="Lawley T."/>
            <person name="Wolfe A.J."/>
        </authorList>
    </citation>
    <scope>NUCLEOTIDE SEQUENCE [LARGE SCALE GENOMIC DNA]</scope>
    <source>
        <strain evidence="2 3">UMB0683</strain>
    </source>
</reference>
<comment type="caution">
    <text evidence="2">The sequence shown here is derived from an EMBL/GenBank/DDBJ whole genome shotgun (WGS) entry which is preliminary data.</text>
</comment>
<dbReference type="RefSeq" id="WP_104689351.1">
    <property type="nucleotide sequence ID" value="NZ_PNFV01000015.1"/>
</dbReference>
<evidence type="ECO:0000256" key="1">
    <source>
        <dbReference type="SAM" id="Phobius"/>
    </source>
</evidence>
<keyword evidence="1" id="KW-0472">Membrane</keyword>
<accession>A0A2J6NKN5</accession>